<comment type="caution">
    <text evidence="2">The sequence shown here is derived from an EMBL/GenBank/DDBJ whole genome shotgun (WGS) entry which is preliminary data.</text>
</comment>
<proteinExistence type="predicted"/>
<reference evidence="2 3" key="1">
    <citation type="submission" date="2023-08" db="EMBL/GenBank/DDBJ databases">
        <title>Oxalobacteraceae gen .nov., isolated from river sludge outside the plant.</title>
        <authorList>
            <person name="Zhao S.Y."/>
        </authorList>
    </citation>
    <scope>NUCLEOTIDE SEQUENCE [LARGE SCALE GENOMIC DNA]</scope>
    <source>
        <strain evidence="2 3">R-40</strain>
    </source>
</reference>
<sequence length="141" mass="15336">MQVANLKGQLLDYWVGRANGADPHVLPGSDNKRLVINDSSAQYGFRLYEPTRDWAIAGPIIEAEKISIVWSGAAWTARKSEGVQSASTSEDSPLVAAMRCFVASKFGDTVPDQKAEAVPPDGVERRTTPRSRELPGNDTIH</sequence>
<gene>
    <name evidence="2" type="ORF">Q8A64_09460</name>
</gene>
<name>A0ABU1BNR5_9BURK</name>
<feature type="region of interest" description="Disordered" evidence="1">
    <location>
        <begin position="111"/>
        <end position="141"/>
    </location>
</feature>
<keyword evidence="3" id="KW-1185">Reference proteome</keyword>
<evidence type="ECO:0000313" key="3">
    <source>
        <dbReference type="Proteomes" id="UP001225596"/>
    </source>
</evidence>
<accession>A0ABU1BNR5</accession>
<evidence type="ECO:0000256" key="1">
    <source>
        <dbReference type="SAM" id="MobiDB-lite"/>
    </source>
</evidence>
<dbReference type="Proteomes" id="UP001225596">
    <property type="component" value="Unassembled WGS sequence"/>
</dbReference>
<dbReference type="EMBL" id="JAUYVH010000004">
    <property type="protein sequence ID" value="MDQ9170636.1"/>
    <property type="molecule type" value="Genomic_DNA"/>
</dbReference>
<dbReference type="Pfam" id="PF10765">
    <property type="entry name" value="Phage_P22_NinX"/>
    <property type="match status" value="1"/>
</dbReference>
<organism evidence="2 3">
    <name type="scientific">Keguizhuia sedimenti</name>
    <dbReference type="NCBI Taxonomy" id="3064264"/>
    <lineage>
        <taxon>Bacteria</taxon>
        <taxon>Pseudomonadati</taxon>
        <taxon>Pseudomonadota</taxon>
        <taxon>Betaproteobacteria</taxon>
        <taxon>Burkholderiales</taxon>
        <taxon>Oxalobacteraceae</taxon>
        <taxon>Keguizhuia</taxon>
    </lineage>
</organism>
<protein>
    <submittedName>
        <fullName evidence="2">DUF2591 family protein</fullName>
    </submittedName>
</protein>
<dbReference type="InterPro" id="IPR019701">
    <property type="entry name" value="Phage_P22_NinX"/>
</dbReference>
<feature type="compositionally biased region" description="Basic and acidic residues" evidence="1">
    <location>
        <begin position="122"/>
        <end position="141"/>
    </location>
</feature>
<dbReference type="RefSeq" id="WP_338436565.1">
    <property type="nucleotide sequence ID" value="NZ_JAUYVH010000004.1"/>
</dbReference>
<evidence type="ECO:0000313" key="2">
    <source>
        <dbReference type="EMBL" id="MDQ9170636.1"/>
    </source>
</evidence>